<dbReference type="AlphaFoldDB" id="A0A937CSZ5"/>
<dbReference type="GO" id="GO:0003676">
    <property type="term" value="F:nucleic acid binding"/>
    <property type="evidence" value="ECO:0007669"/>
    <property type="project" value="InterPro"/>
</dbReference>
<dbReference type="Proteomes" id="UP000599109">
    <property type="component" value="Unassembled WGS sequence"/>
</dbReference>
<dbReference type="RefSeq" id="WP_201673151.1">
    <property type="nucleotide sequence ID" value="NZ_JAEQNE010000001.1"/>
</dbReference>
<evidence type="ECO:0000313" key="1">
    <source>
        <dbReference type="EMBL" id="MBL0390557.1"/>
    </source>
</evidence>
<evidence type="ECO:0008006" key="3">
    <source>
        <dbReference type="Google" id="ProtNLM"/>
    </source>
</evidence>
<dbReference type="InterPro" id="IPR011856">
    <property type="entry name" value="tRNA_endonuc-like_dom_sf"/>
</dbReference>
<organism evidence="1 2">
    <name type="scientific">Ramlibacter monticola</name>
    <dbReference type="NCBI Taxonomy" id="1926872"/>
    <lineage>
        <taxon>Bacteria</taxon>
        <taxon>Pseudomonadati</taxon>
        <taxon>Pseudomonadota</taxon>
        <taxon>Betaproteobacteria</taxon>
        <taxon>Burkholderiales</taxon>
        <taxon>Comamonadaceae</taxon>
        <taxon>Ramlibacter</taxon>
    </lineage>
</organism>
<sequence length="97" mass="10412">MRRAAKVDRNQPEIVAALRRIGADVFSLAAVGDGIPDLLVGFRGTTYLLEVKDGSKPPSARQLTDDQIKWHAAWRGGRCVVVSSIVEALAALEVTVA</sequence>
<gene>
    <name evidence="1" type="ORF">JJ685_05315</name>
</gene>
<accession>A0A937CSZ5</accession>
<name>A0A937CSZ5_9BURK</name>
<dbReference type="Gene3D" id="3.40.1350.10">
    <property type="match status" value="1"/>
</dbReference>
<proteinExistence type="predicted"/>
<dbReference type="EMBL" id="JAEQNE010000001">
    <property type="protein sequence ID" value="MBL0390557.1"/>
    <property type="molecule type" value="Genomic_DNA"/>
</dbReference>
<comment type="caution">
    <text evidence="1">The sequence shown here is derived from an EMBL/GenBank/DDBJ whole genome shotgun (WGS) entry which is preliminary data.</text>
</comment>
<keyword evidence="2" id="KW-1185">Reference proteome</keyword>
<evidence type="ECO:0000313" key="2">
    <source>
        <dbReference type="Proteomes" id="UP000599109"/>
    </source>
</evidence>
<protein>
    <recommendedName>
        <fullName evidence="3">VRR-NUC domain-containing protein</fullName>
    </recommendedName>
</protein>
<reference evidence="1 2" key="1">
    <citation type="journal article" date="2017" name="Int. J. Syst. Evol. Microbiol.">
        <title>Ramlibacter monticola sp. nov., isolated from forest soil.</title>
        <authorList>
            <person name="Chaudhary D.K."/>
            <person name="Kim J."/>
        </authorList>
    </citation>
    <scope>NUCLEOTIDE SEQUENCE [LARGE SCALE GENOMIC DNA]</scope>
    <source>
        <strain evidence="1 2">KACC 19175</strain>
    </source>
</reference>